<keyword evidence="1" id="KW-1185">Reference proteome</keyword>
<name>A0A915PTT2_9BILA</name>
<protein>
    <submittedName>
        <fullName evidence="2">DUF4005 domain-containing protein</fullName>
    </submittedName>
</protein>
<dbReference type="WBParaSite" id="sdigi.contig249.g6672.t1">
    <property type="protein sequence ID" value="sdigi.contig249.g6672.t1"/>
    <property type="gene ID" value="sdigi.contig249.g6672"/>
</dbReference>
<evidence type="ECO:0000313" key="2">
    <source>
        <dbReference type="WBParaSite" id="sdigi.contig249.g6672.t1"/>
    </source>
</evidence>
<accession>A0A915PTT2</accession>
<sequence>MDPMEVAQYPCKTEPQGSQLLNQKCRIEESKIVVKNTSHTNSCLTMKDNIYSDKDPKYLGKLTAKQKVATRKNSKLVTDDVNHCLMYPKNDSSRLQVNYPDSSYNAKRYANKQHIDMTRIPATSDKDQSDLFSELPEVDHPVETIYRSDHENMKKRADISDMGYPKHHYSRTAEDRHKVSCCTSRHPCLSETSNAKKNHLKNLFIPSKKLLRNMGSNFNSQQNFGKFPDMQQSSRYLKIHRCRPEEVRSGARCQLSQVEPVVHRILIMSKKEKEAMTLPQKKVTTRKSGLAESIHTSHFFVNPVCANGVTGSNRIKQPEIMIPRCETPSSHNISRDNRKNMNVSIPYERDTLIASHPSYSLSSNKPRKAFRRFIW</sequence>
<organism evidence="1 2">
    <name type="scientific">Setaria digitata</name>
    <dbReference type="NCBI Taxonomy" id="48799"/>
    <lineage>
        <taxon>Eukaryota</taxon>
        <taxon>Metazoa</taxon>
        <taxon>Ecdysozoa</taxon>
        <taxon>Nematoda</taxon>
        <taxon>Chromadorea</taxon>
        <taxon>Rhabditida</taxon>
        <taxon>Spirurina</taxon>
        <taxon>Spiruromorpha</taxon>
        <taxon>Filarioidea</taxon>
        <taxon>Setariidae</taxon>
        <taxon>Setaria</taxon>
    </lineage>
</organism>
<proteinExistence type="predicted"/>
<dbReference type="Proteomes" id="UP000887581">
    <property type="component" value="Unplaced"/>
</dbReference>
<dbReference type="AlphaFoldDB" id="A0A915PTT2"/>
<evidence type="ECO:0000313" key="1">
    <source>
        <dbReference type="Proteomes" id="UP000887581"/>
    </source>
</evidence>
<reference evidence="2" key="1">
    <citation type="submission" date="2022-11" db="UniProtKB">
        <authorList>
            <consortium name="WormBaseParasite"/>
        </authorList>
    </citation>
    <scope>IDENTIFICATION</scope>
</reference>